<dbReference type="NCBIfam" id="TIGR03519">
    <property type="entry name" value="T9SS_PorP_fam"/>
    <property type="match status" value="1"/>
</dbReference>
<evidence type="ECO:0000313" key="2">
    <source>
        <dbReference type="EMBL" id="ANW97049.1"/>
    </source>
</evidence>
<feature type="chain" id="PRO_5008532712" description="Type IX secretion system membrane protein PorP/SprF" evidence="1">
    <location>
        <begin position="26"/>
        <end position="309"/>
    </location>
</feature>
<dbReference type="KEGG" id="wfu:AXE80_12470"/>
<dbReference type="Proteomes" id="UP000092967">
    <property type="component" value="Chromosome"/>
</dbReference>
<evidence type="ECO:0000256" key="1">
    <source>
        <dbReference type="SAM" id="SignalP"/>
    </source>
</evidence>
<proteinExistence type="predicted"/>
<keyword evidence="3" id="KW-1185">Reference proteome</keyword>
<accession>A0A1B1Y8K1</accession>
<name>A0A1B1Y8K1_9FLAO</name>
<dbReference type="InterPro" id="IPR019861">
    <property type="entry name" value="PorP/SprF_Bacteroidetes"/>
</dbReference>
<sequence>MKKEINYSKHLFLIITLIMVVSVNAQDEPQYTQYVNNTMTYNPAYISTQEDITFTALGRSQWSGVQGAPKTLTFSALFPSGYRGIGSGINVIHDEIGPTSQTFLTANFSYELKLSPKVFTSFGLSGGGSLLNINFDEGTAVDNNDPLLDNKKNEFDPVLGVGIMTYADKWYVGLSVPNLLKTSYYSVNGGGIVDENLQFLLMGGYVFDITQYLKFKPAVLTRFSNKSPLVVDYSANFLINDIVRLGLSYRSTEIVSLLAGLQLSRSFYIGYSYDYTLSELSTSDDGSHEIMLRFTIPSKLKTIQSPRFY</sequence>
<dbReference type="RefSeq" id="WP_068827847.1">
    <property type="nucleotide sequence ID" value="NZ_CP014224.1"/>
</dbReference>
<evidence type="ECO:0008006" key="4">
    <source>
        <dbReference type="Google" id="ProtNLM"/>
    </source>
</evidence>
<dbReference type="EMBL" id="CP014224">
    <property type="protein sequence ID" value="ANW97049.1"/>
    <property type="molecule type" value="Genomic_DNA"/>
</dbReference>
<dbReference type="STRING" id="1790137.AXE80_12470"/>
<gene>
    <name evidence="2" type="ORF">AXE80_12470</name>
</gene>
<evidence type="ECO:0000313" key="3">
    <source>
        <dbReference type="Proteomes" id="UP000092967"/>
    </source>
</evidence>
<dbReference type="Pfam" id="PF11751">
    <property type="entry name" value="PorP_SprF"/>
    <property type="match status" value="1"/>
</dbReference>
<organism evidence="2 3">
    <name type="scientific">Wenyingzhuangia fucanilytica</name>
    <dbReference type="NCBI Taxonomy" id="1790137"/>
    <lineage>
        <taxon>Bacteria</taxon>
        <taxon>Pseudomonadati</taxon>
        <taxon>Bacteroidota</taxon>
        <taxon>Flavobacteriia</taxon>
        <taxon>Flavobacteriales</taxon>
        <taxon>Flavobacteriaceae</taxon>
        <taxon>Wenyingzhuangia</taxon>
    </lineage>
</organism>
<protein>
    <recommendedName>
        <fullName evidence="4">Type IX secretion system membrane protein PorP/SprF</fullName>
    </recommendedName>
</protein>
<feature type="signal peptide" evidence="1">
    <location>
        <begin position="1"/>
        <end position="25"/>
    </location>
</feature>
<dbReference type="AlphaFoldDB" id="A0A1B1Y8K1"/>
<reference evidence="2 3" key="1">
    <citation type="submission" date="2016-02" db="EMBL/GenBank/DDBJ databases">
        <authorList>
            <person name="Wen L."/>
            <person name="He K."/>
            <person name="Yang H."/>
        </authorList>
    </citation>
    <scope>NUCLEOTIDE SEQUENCE [LARGE SCALE GENOMIC DNA]</scope>
    <source>
        <strain evidence="2 3">CZ1127</strain>
    </source>
</reference>
<keyword evidence="1" id="KW-0732">Signal</keyword>